<protein>
    <recommendedName>
        <fullName evidence="4">Por secretion system C-terminal sorting domain-containing protein</fullName>
    </recommendedName>
</protein>
<evidence type="ECO:0000313" key="3">
    <source>
        <dbReference type="Proteomes" id="UP000190897"/>
    </source>
</evidence>
<organism evidence="2 3">
    <name type="scientific">Dyadobacter psychrophilus</name>
    <dbReference type="NCBI Taxonomy" id="651661"/>
    <lineage>
        <taxon>Bacteria</taxon>
        <taxon>Pseudomonadati</taxon>
        <taxon>Bacteroidota</taxon>
        <taxon>Cytophagia</taxon>
        <taxon>Cytophagales</taxon>
        <taxon>Spirosomataceae</taxon>
        <taxon>Dyadobacter</taxon>
    </lineage>
</organism>
<dbReference type="Proteomes" id="UP000190897">
    <property type="component" value="Unassembled WGS sequence"/>
</dbReference>
<name>A0A1T5FUN3_9BACT</name>
<accession>A0A1T5FUN3</accession>
<dbReference type="STRING" id="651661.SAMN05660293_03444"/>
<feature type="signal peptide" evidence="1">
    <location>
        <begin position="1"/>
        <end position="24"/>
    </location>
</feature>
<evidence type="ECO:0000256" key="1">
    <source>
        <dbReference type="SAM" id="SignalP"/>
    </source>
</evidence>
<dbReference type="AlphaFoldDB" id="A0A1T5FUN3"/>
<feature type="chain" id="PRO_5010536105" description="Por secretion system C-terminal sorting domain-containing protein" evidence="1">
    <location>
        <begin position="25"/>
        <end position="138"/>
    </location>
</feature>
<gene>
    <name evidence="2" type="ORF">SAMN05660293_03444</name>
</gene>
<evidence type="ECO:0000313" key="2">
    <source>
        <dbReference type="EMBL" id="SKB99898.1"/>
    </source>
</evidence>
<reference evidence="3" key="1">
    <citation type="submission" date="2017-02" db="EMBL/GenBank/DDBJ databases">
        <authorList>
            <person name="Varghese N."/>
            <person name="Submissions S."/>
        </authorList>
    </citation>
    <scope>NUCLEOTIDE SEQUENCE [LARGE SCALE GENOMIC DNA]</scope>
    <source>
        <strain evidence="3">DSM 22270</strain>
    </source>
</reference>
<proteinExistence type="predicted"/>
<dbReference type="EMBL" id="FUZA01000004">
    <property type="protein sequence ID" value="SKB99898.1"/>
    <property type="molecule type" value="Genomic_DNA"/>
</dbReference>
<dbReference type="OrthoDB" id="955668at2"/>
<keyword evidence="1" id="KW-0732">Signal</keyword>
<keyword evidence="3" id="KW-1185">Reference proteome</keyword>
<evidence type="ECO:0008006" key="4">
    <source>
        <dbReference type="Google" id="ProtNLM"/>
    </source>
</evidence>
<sequence length="138" mass="15754">MRNVMKTIAAAAFAILVISNNVSASPRVEPKAECKNNSCEKFKIGMYRVRNSVSMNLLMEKTKGERVAIRLMDSKGKVLHEEYVPKYLSKFGRKLNFQEIRDGVYTLEVSNDYEKIVKSIYLATNDIREVERTLVGTN</sequence>